<comment type="caution">
    <text evidence="3">The sequence shown here is derived from an EMBL/GenBank/DDBJ whole genome shotgun (WGS) entry which is preliminary data.</text>
</comment>
<dbReference type="VEuPathDB" id="FungiDB:H257_05323"/>
<evidence type="ECO:0000313" key="5">
    <source>
        <dbReference type="Proteomes" id="UP000285430"/>
    </source>
</evidence>
<sequence>MLRRCFSAAARPPKAVRRAAPDSRRVTTEKAEQDALQTTAETPAPAAYQPPPFEHQQEPTFGQVMKSNFLWGAGMSLGFILIGGIFRVFMEPSVASTTGPCDWEGGAFSVHAPEANGEIDAQHAC</sequence>
<evidence type="ECO:0000313" key="3">
    <source>
        <dbReference type="EMBL" id="RHY95190.1"/>
    </source>
</evidence>
<keyword evidence="2" id="KW-1133">Transmembrane helix</keyword>
<dbReference type="Proteomes" id="UP000285430">
    <property type="component" value="Unassembled WGS sequence"/>
</dbReference>
<keyword evidence="2" id="KW-0472">Membrane</keyword>
<dbReference type="Proteomes" id="UP000285712">
    <property type="component" value="Unassembled WGS sequence"/>
</dbReference>
<reference evidence="5 6" key="1">
    <citation type="submission" date="2018-08" db="EMBL/GenBank/DDBJ databases">
        <title>Aphanomyces genome sequencing and annotation.</title>
        <authorList>
            <person name="Minardi D."/>
            <person name="Oidtmann B."/>
            <person name="Van Der Giezen M."/>
            <person name="Studholme D.J."/>
        </authorList>
    </citation>
    <scope>NUCLEOTIDE SEQUENCE [LARGE SCALE GENOMIC DNA]</scope>
    <source>
        <strain evidence="4 5">Da</strain>
        <strain evidence="3 6">Sv</strain>
    </source>
</reference>
<feature type="region of interest" description="Disordered" evidence="1">
    <location>
        <begin position="1"/>
        <end position="58"/>
    </location>
</feature>
<evidence type="ECO:0000313" key="4">
    <source>
        <dbReference type="EMBL" id="RHZ25535.1"/>
    </source>
</evidence>
<evidence type="ECO:0000256" key="1">
    <source>
        <dbReference type="SAM" id="MobiDB-lite"/>
    </source>
</evidence>
<name>A0A3R6WPB8_APHAT</name>
<keyword evidence="2" id="KW-0812">Transmembrane</keyword>
<accession>A0A3R6WPB8</accession>
<protein>
    <submittedName>
        <fullName evidence="3">Uncharacterized protein</fullName>
    </submittedName>
</protein>
<gene>
    <name evidence="3" type="ORF">DYB35_000840</name>
    <name evidence="4" type="ORF">DYB37_001102</name>
</gene>
<dbReference type="EMBL" id="QUTH01002519">
    <property type="protein sequence ID" value="RHZ25535.1"/>
    <property type="molecule type" value="Genomic_DNA"/>
</dbReference>
<proteinExistence type="predicted"/>
<dbReference type="AlphaFoldDB" id="A0A3R6WPB8"/>
<dbReference type="EMBL" id="QUTG01002679">
    <property type="protein sequence ID" value="RHY95190.1"/>
    <property type="molecule type" value="Genomic_DNA"/>
</dbReference>
<evidence type="ECO:0000256" key="2">
    <source>
        <dbReference type="SAM" id="Phobius"/>
    </source>
</evidence>
<feature type="compositionally biased region" description="Basic and acidic residues" evidence="1">
    <location>
        <begin position="19"/>
        <end position="33"/>
    </location>
</feature>
<feature type="transmembrane region" description="Helical" evidence="2">
    <location>
        <begin position="69"/>
        <end position="89"/>
    </location>
</feature>
<evidence type="ECO:0000313" key="6">
    <source>
        <dbReference type="Proteomes" id="UP000285712"/>
    </source>
</evidence>
<organism evidence="3 6">
    <name type="scientific">Aphanomyces astaci</name>
    <name type="common">Crayfish plague agent</name>
    <dbReference type="NCBI Taxonomy" id="112090"/>
    <lineage>
        <taxon>Eukaryota</taxon>
        <taxon>Sar</taxon>
        <taxon>Stramenopiles</taxon>
        <taxon>Oomycota</taxon>
        <taxon>Saprolegniomycetes</taxon>
        <taxon>Saprolegniales</taxon>
        <taxon>Verrucalvaceae</taxon>
        <taxon>Aphanomyces</taxon>
    </lineage>
</organism>